<evidence type="ECO:0008006" key="3">
    <source>
        <dbReference type="Google" id="ProtNLM"/>
    </source>
</evidence>
<dbReference type="RefSeq" id="WP_197312443.1">
    <property type="nucleotide sequence ID" value="NZ_JADZLT010000054.1"/>
</dbReference>
<sequence>MAFFNPFARRPPLDAAVSQRIKDWVREVFEFPDEVVITVSEVACRDAGCPDRETLVRAFLLDAPLLDARIERAPGLVSLFHIEAVHYGLSRRPAAPAQHADET</sequence>
<accession>A0A931I337</accession>
<evidence type="ECO:0000313" key="2">
    <source>
        <dbReference type="Proteomes" id="UP000631694"/>
    </source>
</evidence>
<evidence type="ECO:0000313" key="1">
    <source>
        <dbReference type="EMBL" id="MBH0239357.1"/>
    </source>
</evidence>
<dbReference type="Proteomes" id="UP000631694">
    <property type="component" value="Unassembled WGS sequence"/>
</dbReference>
<dbReference type="AlphaFoldDB" id="A0A931I337"/>
<gene>
    <name evidence="1" type="ORF">I5731_16150</name>
</gene>
<comment type="caution">
    <text evidence="1">The sequence shown here is derived from an EMBL/GenBank/DDBJ whole genome shotgun (WGS) entry which is preliminary data.</text>
</comment>
<organism evidence="1 2">
    <name type="scientific">Methylobrevis albus</name>
    <dbReference type="NCBI Taxonomy" id="2793297"/>
    <lineage>
        <taxon>Bacteria</taxon>
        <taxon>Pseudomonadati</taxon>
        <taxon>Pseudomonadota</taxon>
        <taxon>Alphaproteobacteria</taxon>
        <taxon>Hyphomicrobiales</taxon>
        <taxon>Pleomorphomonadaceae</taxon>
        <taxon>Methylobrevis</taxon>
    </lineage>
</organism>
<protein>
    <recommendedName>
        <fullName evidence="3">Nitrate reductase</fullName>
    </recommendedName>
</protein>
<keyword evidence="2" id="KW-1185">Reference proteome</keyword>
<reference evidence="1" key="1">
    <citation type="submission" date="2020-12" db="EMBL/GenBank/DDBJ databases">
        <title>Methylobrevis albus sp. nov., isolated from fresh water lack sediment.</title>
        <authorList>
            <person name="Zou Q."/>
        </authorList>
    </citation>
    <scope>NUCLEOTIDE SEQUENCE</scope>
    <source>
        <strain evidence="1">L22</strain>
    </source>
</reference>
<proteinExistence type="predicted"/>
<dbReference type="EMBL" id="JADZLT010000054">
    <property type="protein sequence ID" value="MBH0239357.1"/>
    <property type="molecule type" value="Genomic_DNA"/>
</dbReference>
<name>A0A931I337_9HYPH</name>